<dbReference type="Proteomes" id="UP001140234">
    <property type="component" value="Unassembled WGS sequence"/>
</dbReference>
<evidence type="ECO:0000313" key="2">
    <source>
        <dbReference type="Proteomes" id="UP001140234"/>
    </source>
</evidence>
<organism evidence="1 2">
    <name type="scientific">Coemansia nantahalensis</name>
    <dbReference type="NCBI Taxonomy" id="2789366"/>
    <lineage>
        <taxon>Eukaryota</taxon>
        <taxon>Fungi</taxon>
        <taxon>Fungi incertae sedis</taxon>
        <taxon>Zoopagomycota</taxon>
        <taxon>Kickxellomycotina</taxon>
        <taxon>Kickxellomycetes</taxon>
        <taxon>Kickxellales</taxon>
        <taxon>Kickxellaceae</taxon>
        <taxon>Coemansia</taxon>
    </lineage>
</organism>
<protein>
    <submittedName>
        <fullName evidence="1">Uncharacterized protein</fullName>
    </submittedName>
</protein>
<sequence>MVACGGRSRGLLALALAVVAGIGGLCGVAGEDESVVGLDKYPFVVYVATPFTVCFGALLTDRVVMTDARCLHPFSSGDKVPELVRGTLGPEYLMVGLPTPAISAALHNIYLSMQGFNSISLADAQARTFFGLVGTYADNSTFYAVKQSAAHAYFPQSEYVESAALNFDVGIVSLVHPIKGARVAQLQLDDLETSPAVTVLSFPPSLATNDAAKLSVLYKGVDLTTVQQIDVSPLSRSSCNSDYTSAYSLKDMTSFAGHKLPGKNAPIYCAPIYGNITQCTQDSGIGISSSAEGANSTNLNSTLVLLTSSAGTKVASVGLPRLFEARSAPAAPCWSSGFVQFARTGIYADWIGWVSNGSIAPNGSWTDKRLTGDIIADFVRPGAAAPRTAHAALLAAAASLLAAVAVVL</sequence>
<name>A0ACC1JNP1_9FUNG</name>
<keyword evidence="2" id="KW-1185">Reference proteome</keyword>
<evidence type="ECO:0000313" key="1">
    <source>
        <dbReference type="EMBL" id="KAJ2764285.1"/>
    </source>
</evidence>
<gene>
    <name evidence="1" type="ORF">IWQ57_005222</name>
</gene>
<proteinExistence type="predicted"/>
<accession>A0ACC1JNP1</accession>
<dbReference type="EMBL" id="JANBUJ010002404">
    <property type="protein sequence ID" value="KAJ2764285.1"/>
    <property type="molecule type" value="Genomic_DNA"/>
</dbReference>
<comment type="caution">
    <text evidence="1">The sequence shown here is derived from an EMBL/GenBank/DDBJ whole genome shotgun (WGS) entry which is preliminary data.</text>
</comment>
<reference evidence="1" key="1">
    <citation type="submission" date="2022-07" db="EMBL/GenBank/DDBJ databases">
        <title>Phylogenomic reconstructions and comparative analyses of Kickxellomycotina fungi.</title>
        <authorList>
            <person name="Reynolds N.K."/>
            <person name="Stajich J.E."/>
            <person name="Barry K."/>
            <person name="Grigoriev I.V."/>
            <person name="Crous P."/>
            <person name="Smith M.E."/>
        </authorList>
    </citation>
    <scope>NUCLEOTIDE SEQUENCE</scope>
    <source>
        <strain evidence="1">CBS 109366</strain>
    </source>
</reference>